<evidence type="ECO:0008006" key="8">
    <source>
        <dbReference type="Google" id="ProtNLM"/>
    </source>
</evidence>
<feature type="transmembrane region" description="Helical" evidence="5">
    <location>
        <begin position="21"/>
        <end position="40"/>
    </location>
</feature>
<comment type="caution">
    <text evidence="6">The sequence shown here is derived from an EMBL/GenBank/DDBJ whole genome shotgun (WGS) entry which is preliminary data.</text>
</comment>
<evidence type="ECO:0000256" key="2">
    <source>
        <dbReference type="ARBA" id="ARBA00022723"/>
    </source>
</evidence>
<keyword evidence="3" id="KW-0408">Iron</keyword>
<reference evidence="6 7" key="1">
    <citation type="submission" date="2023-08" db="EMBL/GenBank/DDBJ databases">
        <title>A Necator americanus chromosomal reference genome.</title>
        <authorList>
            <person name="Ilik V."/>
            <person name="Petrzelkova K.J."/>
            <person name="Pardy F."/>
            <person name="Fuh T."/>
            <person name="Niatou-Singa F.S."/>
            <person name="Gouil Q."/>
            <person name="Baker L."/>
            <person name="Ritchie M.E."/>
            <person name="Jex A.R."/>
            <person name="Gazzola D."/>
            <person name="Li H."/>
            <person name="Toshio Fujiwara R."/>
            <person name="Zhan B."/>
            <person name="Aroian R.V."/>
            <person name="Pafco B."/>
            <person name="Schwarz E.M."/>
        </authorList>
    </citation>
    <scope>NUCLEOTIDE SEQUENCE [LARGE SCALE GENOMIC DNA]</scope>
    <source>
        <strain evidence="6 7">Aroian</strain>
        <tissue evidence="6">Whole animal</tissue>
    </source>
</reference>
<name>A0ABR1E6X8_NECAM</name>
<dbReference type="EMBL" id="JAVFWL010000005">
    <property type="protein sequence ID" value="KAK6758442.1"/>
    <property type="molecule type" value="Genomic_DNA"/>
</dbReference>
<feature type="compositionally biased region" description="Polar residues" evidence="4">
    <location>
        <begin position="335"/>
        <end position="354"/>
    </location>
</feature>
<dbReference type="InterPro" id="IPR009050">
    <property type="entry name" value="Globin-like_sf"/>
</dbReference>
<keyword evidence="1" id="KW-0349">Heme</keyword>
<proteinExistence type="predicted"/>
<evidence type="ECO:0000313" key="7">
    <source>
        <dbReference type="Proteomes" id="UP001303046"/>
    </source>
</evidence>
<dbReference type="InterPro" id="IPR012292">
    <property type="entry name" value="Globin/Proto"/>
</dbReference>
<dbReference type="InterPro" id="IPR044399">
    <property type="entry name" value="Mb-like_M"/>
</dbReference>
<evidence type="ECO:0000313" key="6">
    <source>
        <dbReference type="EMBL" id="KAK6758442.1"/>
    </source>
</evidence>
<feature type="region of interest" description="Disordered" evidence="4">
    <location>
        <begin position="331"/>
        <end position="366"/>
    </location>
</feature>
<dbReference type="Proteomes" id="UP001303046">
    <property type="component" value="Unassembled WGS sequence"/>
</dbReference>
<dbReference type="CDD" id="cd01040">
    <property type="entry name" value="Mb-like"/>
    <property type="match status" value="1"/>
</dbReference>
<keyword evidence="5" id="KW-0812">Transmembrane</keyword>
<feature type="compositionally biased region" description="Polar residues" evidence="4">
    <location>
        <begin position="74"/>
        <end position="89"/>
    </location>
</feature>
<organism evidence="6 7">
    <name type="scientific">Necator americanus</name>
    <name type="common">Human hookworm</name>
    <dbReference type="NCBI Taxonomy" id="51031"/>
    <lineage>
        <taxon>Eukaryota</taxon>
        <taxon>Metazoa</taxon>
        <taxon>Ecdysozoa</taxon>
        <taxon>Nematoda</taxon>
        <taxon>Chromadorea</taxon>
        <taxon>Rhabditida</taxon>
        <taxon>Rhabditina</taxon>
        <taxon>Rhabditomorpha</taxon>
        <taxon>Strongyloidea</taxon>
        <taxon>Ancylostomatidae</taxon>
        <taxon>Bunostominae</taxon>
        <taxon>Necator</taxon>
    </lineage>
</organism>
<keyword evidence="7" id="KW-1185">Reference proteome</keyword>
<feature type="compositionally biased region" description="Basic residues" evidence="4">
    <location>
        <begin position="59"/>
        <end position="73"/>
    </location>
</feature>
<keyword evidence="5" id="KW-1133">Transmembrane helix</keyword>
<gene>
    <name evidence="6" type="primary">Necator_chrV.g20746</name>
    <name evidence="6" type="ORF">RB195_015953</name>
</gene>
<protein>
    <recommendedName>
        <fullName evidence="8">Globin</fullName>
    </recommendedName>
</protein>
<sequence length="394" mass="43703">MIEEMRAAPMKKKWNFVKSNRSRCFVTIACGYLLVGLYILETMTVSKMMSAARSAGMRYKKRNSTTQLKKKNRSGSCSGNSIDSTTQSNVESSKNPILISANSSGSLLTVPSSTSLIRKRSGSVPVFKVITLANLWNLRYEQVRALRMTWARLCEPPRSNCKGIVNLVERVWEKLDNKDPSVRNIFYNAAFVETMHERCERRRSKGSIATLRDHTHFFVSLVSQVIQNLDVDPQYILDHIETIGRNHAYLKQYGFRSVLWDKVGEYFVDVVVIQDCVRGFPEACRAWTILIAALVDRLRASPRRGSCALSAASSQNSLCGSTHSENSIRRGSVMSGLNDSQNSVSDSTANTSGTIPRRKSGCQSTPSGLRGGCINMASLENALPDIRASNPAIA</sequence>
<accession>A0ABR1E6X8</accession>
<keyword evidence="5" id="KW-0472">Membrane</keyword>
<dbReference type="SUPFAM" id="SSF46458">
    <property type="entry name" value="Globin-like"/>
    <property type="match status" value="1"/>
</dbReference>
<dbReference type="InterPro" id="IPR050532">
    <property type="entry name" value="Globin-like_OT"/>
</dbReference>
<evidence type="ECO:0000256" key="1">
    <source>
        <dbReference type="ARBA" id="ARBA00022617"/>
    </source>
</evidence>
<evidence type="ECO:0000256" key="5">
    <source>
        <dbReference type="SAM" id="Phobius"/>
    </source>
</evidence>
<dbReference type="PANTHER" id="PTHR46458">
    <property type="entry name" value="BLR2807 PROTEIN"/>
    <property type="match status" value="1"/>
</dbReference>
<dbReference type="Gene3D" id="1.10.490.10">
    <property type="entry name" value="Globins"/>
    <property type="match status" value="1"/>
</dbReference>
<dbReference type="PANTHER" id="PTHR46458:SF18">
    <property type="entry name" value="GLOBIN DOMAIN-CONTAINING PROTEIN"/>
    <property type="match status" value="1"/>
</dbReference>
<evidence type="ECO:0000256" key="3">
    <source>
        <dbReference type="ARBA" id="ARBA00023004"/>
    </source>
</evidence>
<evidence type="ECO:0000256" key="4">
    <source>
        <dbReference type="SAM" id="MobiDB-lite"/>
    </source>
</evidence>
<keyword evidence="2" id="KW-0479">Metal-binding</keyword>
<feature type="region of interest" description="Disordered" evidence="4">
    <location>
        <begin position="59"/>
        <end position="89"/>
    </location>
</feature>